<dbReference type="FunFam" id="3.10.100.10:FF:000015">
    <property type="entry name" value="C-type lectin Cal"/>
    <property type="match status" value="1"/>
</dbReference>
<evidence type="ECO:0000256" key="4">
    <source>
        <dbReference type="ARBA" id="ARBA00022723"/>
    </source>
</evidence>
<accession>A0AA97LCX8</accession>
<evidence type="ECO:0000256" key="1">
    <source>
        <dbReference type="ARBA" id="ARBA00004613"/>
    </source>
</evidence>
<keyword evidence="6" id="KW-0106">Calcium</keyword>
<dbReference type="InterPro" id="IPR001304">
    <property type="entry name" value="C-type_lectin-like"/>
</dbReference>
<gene>
    <name evidence="11" type="primary">LOC129340514</name>
</gene>
<evidence type="ECO:0000256" key="2">
    <source>
        <dbReference type="ARBA" id="ARBA00006250"/>
    </source>
</evidence>
<evidence type="ECO:0000256" key="5">
    <source>
        <dbReference type="ARBA" id="ARBA00022734"/>
    </source>
</evidence>
<keyword evidence="5" id="KW-0430">Lectin</keyword>
<evidence type="ECO:0000313" key="11">
    <source>
        <dbReference type="RefSeq" id="XP_054851330.1"/>
    </source>
</evidence>
<dbReference type="SUPFAM" id="SSF56436">
    <property type="entry name" value="C-type lectin-like"/>
    <property type="match status" value="1"/>
</dbReference>
<feature type="domain" description="C-type lectin" evidence="9">
    <location>
        <begin position="35"/>
        <end position="157"/>
    </location>
</feature>
<dbReference type="RefSeq" id="XP_054851330.1">
    <property type="nucleotide sequence ID" value="XM_054995355.1"/>
</dbReference>
<proteinExistence type="inferred from homology"/>
<dbReference type="GO" id="GO:0046872">
    <property type="term" value="F:metal ion binding"/>
    <property type="evidence" value="ECO:0007669"/>
    <property type="project" value="UniProtKB-KW"/>
</dbReference>
<comment type="subcellular location">
    <subcellularLocation>
        <location evidence="1">Secreted</location>
    </subcellularLocation>
</comment>
<dbReference type="InterPro" id="IPR018378">
    <property type="entry name" value="C-type_lectin_CS"/>
</dbReference>
<name>A0AA97LCX8_EUBMA</name>
<feature type="chain" id="PRO_5041744837" evidence="8">
    <location>
        <begin position="26"/>
        <end position="160"/>
    </location>
</feature>
<protein>
    <submittedName>
        <fullName evidence="11">C-type lectin LmsL-like</fullName>
    </submittedName>
</protein>
<keyword evidence="4" id="KW-0479">Metal-binding</keyword>
<dbReference type="PROSITE" id="PS00615">
    <property type="entry name" value="C_TYPE_LECTIN_1"/>
    <property type="match status" value="1"/>
</dbReference>
<evidence type="ECO:0000256" key="8">
    <source>
        <dbReference type="SAM" id="SignalP"/>
    </source>
</evidence>
<dbReference type="AlphaFoldDB" id="A0AA97LCX8"/>
<keyword evidence="10" id="KW-1185">Reference proteome</keyword>
<dbReference type="Pfam" id="PF00059">
    <property type="entry name" value="Lectin_C"/>
    <property type="match status" value="1"/>
</dbReference>
<evidence type="ECO:0000256" key="3">
    <source>
        <dbReference type="ARBA" id="ARBA00022525"/>
    </source>
</evidence>
<dbReference type="Proteomes" id="UP001190640">
    <property type="component" value="Chromosome 12"/>
</dbReference>
<dbReference type="InterPro" id="IPR016187">
    <property type="entry name" value="CTDL_fold"/>
</dbReference>
<dbReference type="Gene3D" id="3.10.100.10">
    <property type="entry name" value="Mannose-Binding Protein A, subunit A"/>
    <property type="match status" value="1"/>
</dbReference>
<evidence type="ECO:0000256" key="6">
    <source>
        <dbReference type="ARBA" id="ARBA00022837"/>
    </source>
</evidence>
<organism evidence="10 11">
    <name type="scientific">Eublepharis macularius</name>
    <name type="common">Leopard gecko</name>
    <name type="synonym">Cyrtodactylus macularius</name>
    <dbReference type="NCBI Taxonomy" id="481883"/>
    <lineage>
        <taxon>Eukaryota</taxon>
        <taxon>Metazoa</taxon>
        <taxon>Chordata</taxon>
        <taxon>Craniata</taxon>
        <taxon>Vertebrata</taxon>
        <taxon>Euteleostomi</taxon>
        <taxon>Lepidosauria</taxon>
        <taxon>Squamata</taxon>
        <taxon>Bifurcata</taxon>
        <taxon>Gekkota</taxon>
        <taxon>Eublepharidae</taxon>
        <taxon>Eublepharinae</taxon>
        <taxon>Eublepharis</taxon>
    </lineage>
</organism>
<feature type="signal peptide" evidence="8">
    <location>
        <begin position="1"/>
        <end position="25"/>
    </location>
</feature>
<keyword evidence="7" id="KW-1015">Disulfide bond</keyword>
<dbReference type="GO" id="GO:0005576">
    <property type="term" value="C:extracellular region"/>
    <property type="evidence" value="ECO:0007669"/>
    <property type="project" value="UniProtKB-SubCell"/>
</dbReference>
<sequence length="160" mass="18543">MTLLSYLSLGLLGLLVANPFLGVKADNCAREWLNIQGNCYAYFETKKTWQEAEVECQGYGRGAHLASILSWSETLLVSQHLLEYQRVISDVWIGFHDVTKKGRWRWADGAVSNYRLWMKNQPDNASKSEYCVELRRSTDFIEWNDVDCKKKNAFICKHEL</sequence>
<dbReference type="PANTHER" id="PTHR22803">
    <property type="entry name" value="MANNOSE, PHOSPHOLIPASE, LECTIN RECEPTOR RELATED"/>
    <property type="match status" value="1"/>
</dbReference>
<dbReference type="PROSITE" id="PS50041">
    <property type="entry name" value="C_TYPE_LECTIN_2"/>
    <property type="match status" value="1"/>
</dbReference>
<keyword evidence="8" id="KW-0732">Signal</keyword>
<comment type="similarity">
    <text evidence="2">Belongs to the true venom lectin family.</text>
</comment>
<keyword evidence="3" id="KW-0964">Secreted</keyword>
<dbReference type="GeneID" id="129340514"/>
<evidence type="ECO:0000313" key="10">
    <source>
        <dbReference type="Proteomes" id="UP001190640"/>
    </source>
</evidence>
<dbReference type="GO" id="GO:0030246">
    <property type="term" value="F:carbohydrate binding"/>
    <property type="evidence" value="ECO:0007669"/>
    <property type="project" value="UniProtKB-KW"/>
</dbReference>
<reference evidence="11" key="1">
    <citation type="submission" date="2025-08" db="UniProtKB">
        <authorList>
            <consortium name="RefSeq"/>
        </authorList>
    </citation>
    <scope>IDENTIFICATION</scope>
    <source>
        <tissue evidence="11">Blood</tissue>
    </source>
</reference>
<evidence type="ECO:0000256" key="7">
    <source>
        <dbReference type="ARBA" id="ARBA00023157"/>
    </source>
</evidence>
<dbReference type="InterPro" id="IPR016186">
    <property type="entry name" value="C-type_lectin-like/link_sf"/>
</dbReference>
<evidence type="ECO:0000259" key="9">
    <source>
        <dbReference type="PROSITE" id="PS50041"/>
    </source>
</evidence>
<dbReference type="InterPro" id="IPR050111">
    <property type="entry name" value="C-type_lectin/snaclec_domain"/>
</dbReference>
<dbReference type="SMART" id="SM00034">
    <property type="entry name" value="CLECT"/>
    <property type="match status" value="1"/>
</dbReference>
<dbReference type="KEGG" id="emc:129340514"/>